<evidence type="ECO:0000256" key="2">
    <source>
        <dbReference type="ARBA" id="ARBA00022723"/>
    </source>
</evidence>
<keyword evidence="7" id="KW-1185">Reference proteome</keyword>
<evidence type="ECO:0000256" key="3">
    <source>
        <dbReference type="ARBA" id="ARBA00022771"/>
    </source>
</evidence>
<comment type="caution">
    <text evidence="6">The sequence shown here is derived from an EMBL/GenBank/DDBJ whole genome shotgun (WGS) entry which is preliminary data.</text>
</comment>
<dbReference type="GO" id="GO:0005634">
    <property type="term" value="C:nucleus"/>
    <property type="evidence" value="ECO:0007669"/>
    <property type="project" value="UniProtKB-SubCell"/>
</dbReference>
<keyword evidence="4" id="KW-0862">Zinc</keyword>
<reference evidence="6" key="2">
    <citation type="submission" date="2020-12" db="EMBL/GenBank/DDBJ databases">
        <authorList>
            <person name="Kanost M."/>
        </authorList>
    </citation>
    <scope>NUCLEOTIDE SEQUENCE</scope>
</reference>
<dbReference type="GO" id="GO:0008270">
    <property type="term" value="F:zinc ion binding"/>
    <property type="evidence" value="ECO:0007669"/>
    <property type="project" value="UniProtKB-KW"/>
</dbReference>
<dbReference type="EMBL" id="JH668798">
    <property type="protein sequence ID" value="KAG6461997.1"/>
    <property type="molecule type" value="Genomic_DNA"/>
</dbReference>
<reference evidence="6" key="1">
    <citation type="journal article" date="2016" name="Insect Biochem. Mol. Biol.">
        <title>Multifaceted biological insights from a draft genome sequence of the tobacco hornworm moth, Manduca sexta.</title>
        <authorList>
            <person name="Kanost M.R."/>
            <person name="Arrese E.L."/>
            <person name="Cao X."/>
            <person name="Chen Y.R."/>
            <person name="Chellapilla S."/>
            <person name="Goldsmith M.R."/>
            <person name="Grosse-Wilde E."/>
            <person name="Heckel D.G."/>
            <person name="Herndon N."/>
            <person name="Jiang H."/>
            <person name="Papanicolaou A."/>
            <person name="Qu J."/>
            <person name="Soulages J.L."/>
            <person name="Vogel H."/>
            <person name="Walters J."/>
            <person name="Waterhouse R.M."/>
            <person name="Ahn S.J."/>
            <person name="Almeida F.C."/>
            <person name="An C."/>
            <person name="Aqrawi P."/>
            <person name="Bretschneider A."/>
            <person name="Bryant W.B."/>
            <person name="Bucks S."/>
            <person name="Chao H."/>
            <person name="Chevignon G."/>
            <person name="Christen J.M."/>
            <person name="Clarke D.F."/>
            <person name="Dittmer N.T."/>
            <person name="Ferguson L.C.F."/>
            <person name="Garavelou S."/>
            <person name="Gordon K.H.J."/>
            <person name="Gunaratna R.T."/>
            <person name="Han Y."/>
            <person name="Hauser F."/>
            <person name="He Y."/>
            <person name="Heidel-Fischer H."/>
            <person name="Hirsh A."/>
            <person name="Hu Y."/>
            <person name="Jiang H."/>
            <person name="Kalra D."/>
            <person name="Klinner C."/>
            <person name="Konig C."/>
            <person name="Kovar C."/>
            <person name="Kroll A.R."/>
            <person name="Kuwar S.S."/>
            <person name="Lee S.L."/>
            <person name="Lehman R."/>
            <person name="Li K."/>
            <person name="Li Z."/>
            <person name="Liang H."/>
            <person name="Lovelace S."/>
            <person name="Lu Z."/>
            <person name="Mansfield J.H."/>
            <person name="McCulloch K.J."/>
            <person name="Mathew T."/>
            <person name="Morton B."/>
            <person name="Muzny D.M."/>
            <person name="Neunemann D."/>
            <person name="Ongeri F."/>
            <person name="Pauchet Y."/>
            <person name="Pu L.L."/>
            <person name="Pyrousis I."/>
            <person name="Rao X.J."/>
            <person name="Redding A."/>
            <person name="Roesel C."/>
            <person name="Sanchez-Gracia A."/>
            <person name="Schaack S."/>
            <person name="Shukla A."/>
            <person name="Tetreau G."/>
            <person name="Wang Y."/>
            <person name="Xiong G.H."/>
            <person name="Traut W."/>
            <person name="Walsh T.K."/>
            <person name="Worley K.C."/>
            <person name="Wu D."/>
            <person name="Wu W."/>
            <person name="Wu Y.Q."/>
            <person name="Zhang X."/>
            <person name="Zou Z."/>
            <person name="Zucker H."/>
            <person name="Briscoe A.D."/>
            <person name="Burmester T."/>
            <person name="Clem R.J."/>
            <person name="Feyereisen R."/>
            <person name="Grimmelikhuijzen C.J.P."/>
            <person name="Hamodrakas S.J."/>
            <person name="Hansson B.S."/>
            <person name="Huguet E."/>
            <person name="Jermiin L.S."/>
            <person name="Lan Q."/>
            <person name="Lehman H.K."/>
            <person name="Lorenzen M."/>
            <person name="Merzendorfer H."/>
            <person name="Michalopoulos I."/>
            <person name="Morton D.B."/>
            <person name="Muthukrishnan S."/>
            <person name="Oakeshott J.G."/>
            <person name="Palmer W."/>
            <person name="Park Y."/>
            <person name="Passarelli A.L."/>
            <person name="Rozas J."/>
            <person name="Schwartz L.M."/>
            <person name="Smith W."/>
            <person name="Southgate A."/>
            <person name="Vilcinskas A."/>
            <person name="Vogt R."/>
            <person name="Wang P."/>
            <person name="Werren J."/>
            <person name="Yu X.Q."/>
            <person name="Zhou J.J."/>
            <person name="Brown S.J."/>
            <person name="Scherer S.E."/>
            <person name="Richards S."/>
            <person name="Blissard G.W."/>
        </authorList>
    </citation>
    <scope>NUCLEOTIDE SEQUENCE</scope>
</reference>
<dbReference type="Proteomes" id="UP000791440">
    <property type="component" value="Unassembled WGS sequence"/>
</dbReference>
<name>A0A921ZPZ4_MANSE</name>
<evidence type="ECO:0000256" key="4">
    <source>
        <dbReference type="ARBA" id="ARBA00022833"/>
    </source>
</evidence>
<dbReference type="AlphaFoldDB" id="A0A921ZPZ4"/>
<organism evidence="6 7">
    <name type="scientific">Manduca sexta</name>
    <name type="common">Tobacco hawkmoth</name>
    <name type="synonym">Tobacco hornworm</name>
    <dbReference type="NCBI Taxonomy" id="7130"/>
    <lineage>
        <taxon>Eukaryota</taxon>
        <taxon>Metazoa</taxon>
        <taxon>Ecdysozoa</taxon>
        <taxon>Arthropoda</taxon>
        <taxon>Hexapoda</taxon>
        <taxon>Insecta</taxon>
        <taxon>Pterygota</taxon>
        <taxon>Neoptera</taxon>
        <taxon>Endopterygota</taxon>
        <taxon>Lepidoptera</taxon>
        <taxon>Glossata</taxon>
        <taxon>Ditrysia</taxon>
        <taxon>Bombycoidea</taxon>
        <taxon>Sphingidae</taxon>
        <taxon>Sphinginae</taxon>
        <taxon>Sphingini</taxon>
        <taxon>Manduca</taxon>
    </lineage>
</organism>
<dbReference type="InterPro" id="IPR052035">
    <property type="entry name" value="ZnF_BED_domain_contain"/>
</dbReference>
<protein>
    <submittedName>
        <fullName evidence="6">Uncharacterized protein</fullName>
    </submittedName>
</protein>
<evidence type="ECO:0000256" key="1">
    <source>
        <dbReference type="ARBA" id="ARBA00004123"/>
    </source>
</evidence>
<proteinExistence type="predicted"/>
<dbReference type="PANTHER" id="PTHR46481">
    <property type="entry name" value="ZINC FINGER BED DOMAIN-CONTAINING PROTEIN 4"/>
    <property type="match status" value="1"/>
</dbReference>
<keyword evidence="2" id="KW-0479">Metal-binding</keyword>
<keyword evidence="3" id="KW-0863">Zinc-finger</keyword>
<evidence type="ECO:0000256" key="5">
    <source>
        <dbReference type="ARBA" id="ARBA00023242"/>
    </source>
</evidence>
<keyword evidence="5" id="KW-0539">Nucleus</keyword>
<evidence type="ECO:0000313" key="6">
    <source>
        <dbReference type="EMBL" id="KAG6461997.1"/>
    </source>
</evidence>
<dbReference type="PANTHER" id="PTHR46481:SF10">
    <property type="entry name" value="ZINC FINGER BED DOMAIN-CONTAINING PROTEIN 39"/>
    <property type="match status" value="1"/>
</dbReference>
<gene>
    <name evidence="6" type="ORF">O3G_MSEX012986</name>
</gene>
<sequence>MNINNKESFLSFTAHWLDDSFKYNHAVLQMKHFPEIYTADNIKKLFRRNFNVAGHRYDQNSRRCARQLQKCEKALDDSVLNGVPCFIHTLQLTINTALKHDAMVQILVKARRIVTHFNDSNQAQSKLRDLQQELNLSDHQLVQDVTTIWNSSPLIRSQFF</sequence>
<accession>A0A921ZPZ4</accession>
<evidence type="ECO:0000313" key="7">
    <source>
        <dbReference type="Proteomes" id="UP000791440"/>
    </source>
</evidence>
<comment type="subcellular location">
    <subcellularLocation>
        <location evidence="1">Nucleus</location>
    </subcellularLocation>
</comment>